<dbReference type="PATRIC" id="fig|1265738.3.peg.460"/>
<evidence type="ECO:0000313" key="2">
    <source>
        <dbReference type="Proteomes" id="UP000011991"/>
    </source>
</evidence>
<dbReference type="EMBL" id="ANOG01000068">
    <property type="protein sequence ID" value="EMI22610.1"/>
    <property type="molecule type" value="Genomic_DNA"/>
</dbReference>
<reference evidence="1 2" key="1">
    <citation type="journal article" date="2013" name="Mar. Genomics">
        <title>Expression of sulfatases in Rhodopirellula baltica and the diversity of sulfatases in the genus Rhodopirellula.</title>
        <authorList>
            <person name="Wegner C.E."/>
            <person name="Richter-Heitmann T."/>
            <person name="Klindworth A."/>
            <person name="Klockow C."/>
            <person name="Richter M."/>
            <person name="Achstetter T."/>
            <person name="Glockner F.O."/>
            <person name="Harder J."/>
        </authorList>
    </citation>
    <scope>NUCLEOTIDE SEQUENCE [LARGE SCALE GENOMIC DNA]</scope>
    <source>
        <strain evidence="1 2">SM1</strain>
    </source>
</reference>
<accession>M5RTI6</accession>
<dbReference type="Proteomes" id="UP000011991">
    <property type="component" value="Unassembled WGS sequence"/>
</dbReference>
<comment type="caution">
    <text evidence="1">The sequence shown here is derived from an EMBL/GenBank/DDBJ whole genome shotgun (WGS) entry which is preliminary data.</text>
</comment>
<dbReference type="AlphaFoldDB" id="M5RTI6"/>
<keyword evidence="2" id="KW-1185">Reference proteome</keyword>
<evidence type="ECO:0000313" key="1">
    <source>
        <dbReference type="EMBL" id="EMI22610.1"/>
    </source>
</evidence>
<protein>
    <submittedName>
        <fullName evidence="1">Uncharacterized protein</fullName>
    </submittedName>
</protein>
<proteinExistence type="predicted"/>
<gene>
    <name evidence="1" type="ORF">RMSM_00452</name>
</gene>
<sequence length="113" mass="12033">MACSRPFGSASATPTIFVSGKFSQTVSMPCPKFPCPVCPTTPIRHCLESLAWPSAGAVASAVAVEVIKTRRVMFAVSTAFIGCESRRMESTMERSLAAEQGRWGIGFEGDQLG</sequence>
<organism evidence="1 2">
    <name type="scientific">Rhodopirellula maiorica SM1</name>
    <dbReference type="NCBI Taxonomy" id="1265738"/>
    <lineage>
        <taxon>Bacteria</taxon>
        <taxon>Pseudomonadati</taxon>
        <taxon>Planctomycetota</taxon>
        <taxon>Planctomycetia</taxon>
        <taxon>Pirellulales</taxon>
        <taxon>Pirellulaceae</taxon>
        <taxon>Novipirellula</taxon>
    </lineage>
</organism>
<name>M5RTI6_9BACT</name>